<dbReference type="Pfam" id="PF05866">
    <property type="entry name" value="RusA"/>
    <property type="match status" value="1"/>
</dbReference>
<keyword evidence="1" id="KW-0614">Plasmid</keyword>
<dbReference type="InterPro" id="IPR036614">
    <property type="entry name" value="RusA-like_sf"/>
</dbReference>
<dbReference type="SUPFAM" id="SSF103084">
    <property type="entry name" value="Holliday junction resolvase RusA"/>
    <property type="match status" value="1"/>
</dbReference>
<dbReference type="GO" id="GO:0006281">
    <property type="term" value="P:DNA repair"/>
    <property type="evidence" value="ECO:0007669"/>
    <property type="project" value="InterPro"/>
</dbReference>
<organism evidence="1 2">
    <name type="scientific">Euzebya pacifica</name>
    <dbReference type="NCBI Taxonomy" id="1608957"/>
    <lineage>
        <taxon>Bacteria</taxon>
        <taxon>Bacillati</taxon>
        <taxon>Actinomycetota</taxon>
        <taxon>Nitriliruptoria</taxon>
        <taxon>Euzebyales</taxon>
    </lineage>
</organism>
<gene>
    <name evidence="1" type="ORF">DVS28_b0523</name>
</gene>
<sequence length="144" mass="16014">MDAEVSEVKFRIDGVPVPKERPRVHTTDETNAAGVTSRKTVAYTPKGTKEFEAEVKLLSGQARKAVSAELLSGLLRVQIRIYCDRAAARSDIDNVAKAILDGMQGAVYANDNSVDALDVERDRSYTGRPHTWVRITRFKQPARR</sequence>
<protein>
    <submittedName>
        <fullName evidence="1">Uncharacterized protein</fullName>
    </submittedName>
</protein>
<name>A0A346Y716_9ACTN</name>
<keyword evidence="2" id="KW-1185">Reference proteome</keyword>
<dbReference type="EMBL" id="CP031166">
    <property type="protein sequence ID" value="AXV10263.1"/>
    <property type="molecule type" value="Genomic_DNA"/>
</dbReference>
<dbReference type="Gene3D" id="3.30.1330.70">
    <property type="entry name" value="Holliday junction resolvase RusA"/>
    <property type="match status" value="1"/>
</dbReference>
<dbReference type="KEGG" id="euz:DVS28_b0523"/>
<dbReference type="Proteomes" id="UP000264006">
    <property type="component" value="Plasmid pEDY32-46I"/>
</dbReference>
<dbReference type="GO" id="GO:0006310">
    <property type="term" value="P:DNA recombination"/>
    <property type="evidence" value="ECO:0007669"/>
    <property type="project" value="InterPro"/>
</dbReference>
<proteinExistence type="predicted"/>
<dbReference type="AlphaFoldDB" id="A0A346Y716"/>
<evidence type="ECO:0000313" key="2">
    <source>
        <dbReference type="Proteomes" id="UP000264006"/>
    </source>
</evidence>
<dbReference type="GO" id="GO:0000287">
    <property type="term" value="F:magnesium ion binding"/>
    <property type="evidence" value="ECO:0007669"/>
    <property type="project" value="InterPro"/>
</dbReference>
<dbReference type="InterPro" id="IPR008822">
    <property type="entry name" value="Endonuclease_RusA-like"/>
</dbReference>
<evidence type="ECO:0000313" key="1">
    <source>
        <dbReference type="EMBL" id="AXV10263.1"/>
    </source>
</evidence>
<accession>A0A346Y716</accession>
<geneLocation type="plasmid" evidence="2">
    <name>pedy32-46i</name>
</geneLocation>
<reference evidence="1 2" key="1">
    <citation type="submission" date="2018-09" db="EMBL/GenBank/DDBJ databases">
        <title>Complete genome sequence of Euzebya sp. DY32-46 isolated from seawater of Pacific Ocean.</title>
        <authorList>
            <person name="Xu L."/>
            <person name="Wu Y.-H."/>
            <person name="Xu X.-W."/>
        </authorList>
    </citation>
    <scope>NUCLEOTIDE SEQUENCE [LARGE SCALE GENOMIC DNA]</scope>
    <source>
        <strain evidence="1 2">DY32-46</strain>
        <plasmid evidence="2">pedy32-46i</plasmid>
    </source>
</reference>